<organism evidence="2 3">
    <name type="scientific">Kitasatospora cineracea</name>
    <dbReference type="NCBI Taxonomy" id="88074"/>
    <lineage>
        <taxon>Bacteria</taxon>
        <taxon>Bacillati</taxon>
        <taxon>Actinomycetota</taxon>
        <taxon>Actinomycetes</taxon>
        <taxon>Kitasatosporales</taxon>
        <taxon>Streptomycetaceae</taxon>
        <taxon>Kitasatospora</taxon>
    </lineage>
</organism>
<gene>
    <name evidence="2" type="ORF">EDD39_3985</name>
</gene>
<sequence length="167" mass="18191">MENARVDLTGPREELYEPLMRAVCPSSQGEAAFRLVYQVEPLWEWLLARELVTVESRERYDLLDVDLPGALTRLREEGGVAGPEGRDDPVARSAGAVLAVAANLAGSLHCSLRNVLYELTGDHMRLVAEAMMYAAGYLDGSADPLGHEDEEGWGPNGAAREERLAGL</sequence>
<evidence type="ECO:0000256" key="1">
    <source>
        <dbReference type="SAM" id="MobiDB-lite"/>
    </source>
</evidence>
<proteinExistence type="predicted"/>
<feature type="region of interest" description="Disordered" evidence="1">
    <location>
        <begin position="146"/>
        <end position="167"/>
    </location>
</feature>
<dbReference type="Proteomes" id="UP000267408">
    <property type="component" value="Unassembled WGS sequence"/>
</dbReference>
<accession>A0A8G1XDD3</accession>
<reference evidence="2 3" key="1">
    <citation type="submission" date="2018-11" db="EMBL/GenBank/DDBJ databases">
        <title>Sequencing the genomes of 1000 actinobacteria strains.</title>
        <authorList>
            <person name="Klenk H.-P."/>
        </authorList>
    </citation>
    <scope>NUCLEOTIDE SEQUENCE [LARGE SCALE GENOMIC DNA]</scope>
    <source>
        <strain evidence="2 3">DSM 44780</strain>
    </source>
</reference>
<protein>
    <submittedName>
        <fullName evidence="2">Uncharacterized protein</fullName>
    </submittedName>
</protein>
<comment type="caution">
    <text evidence="2">The sequence shown here is derived from an EMBL/GenBank/DDBJ whole genome shotgun (WGS) entry which is preliminary data.</text>
</comment>
<evidence type="ECO:0000313" key="2">
    <source>
        <dbReference type="EMBL" id="ROR45739.1"/>
    </source>
</evidence>
<dbReference type="EMBL" id="RJVJ01000001">
    <property type="protein sequence ID" value="ROR45739.1"/>
    <property type="molecule type" value="Genomic_DNA"/>
</dbReference>
<evidence type="ECO:0000313" key="3">
    <source>
        <dbReference type="Proteomes" id="UP000267408"/>
    </source>
</evidence>
<dbReference type="AlphaFoldDB" id="A0A8G1XDD3"/>
<name>A0A8G1XDD3_9ACTN</name>